<sequence length="36" mass="3800">MKNSVKAIILIFMLIISVSMISAALNVALADHGSNI</sequence>
<dbReference type="Proteomes" id="UP000319613">
    <property type="component" value="Unassembled WGS sequence"/>
</dbReference>
<dbReference type="AlphaFoldDB" id="A0A554JA66"/>
<feature type="non-terminal residue" evidence="1">
    <location>
        <position position="36"/>
    </location>
</feature>
<evidence type="ECO:0000313" key="2">
    <source>
        <dbReference type="Proteomes" id="UP000319613"/>
    </source>
</evidence>
<evidence type="ECO:0000313" key="1">
    <source>
        <dbReference type="EMBL" id="TSC65265.1"/>
    </source>
</evidence>
<protein>
    <submittedName>
        <fullName evidence="1">Uncharacterized protein</fullName>
    </submittedName>
</protein>
<gene>
    <name evidence="1" type="ORF">G01um101477_549</name>
</gene>
<name>A0A554JA66_9BACT</name>
<comment type="caution">
    <text evidence="1">The sequence shown here is derived from an EMBL/GenBank/DDBJ whole genome shotgun (WGS) entry which is preliminary data.</text>
</comment>
<organism evidence="1 2">
    <name type="scientific">Candidatus Doudnabacteria bacterium Gr01-1014_77</name>
    <dbReference type="NCBI Taxonomy" id="2017133"/>
    <lineage>
        <taxon>Bacteria</taxon>
        <taxon>Candidatus Doudnaibacteriota</taxon>
    </lineage>
</organism>
<proteinExistence type="predicted"/>
<dbReference type="EMBL" id="VMFF01000055">
    <property type="protein sequence ID" value="TSC65265.1"/>
    <property type="molecule type" value="Genomic_DNA"/>
</dbReference>
<accession>A0A554JA66</accession>
<reference evidence="1 2" key="1">
    <citation type="submission" date="2017-07" db="EMBL/GenBank/DDBJ databases">
        <title>Mechanisms for carbon and nitrogen cycling indicate functional differentiation within the Candidate Phyla Radiation.</title>
        <authorList>
            <person name="Danczak R.E."/>
            <person name="Johnston M.D."/>
            <person name="Kenah C."/>
            <person name="Slattery M."/>
            <person name="Wrighton K.C."/>
            <person name="Wilkins M.J."/>
        </authorList>
    </citation>
    <scope>NUCLEOTIDE SEQUENCE [LARGE SCALE GENOMIC DNA]</scope>
    <source>
        <strain evidence="1">Gr01-1014_77</strain>
    </source>
</reference>